<dbReference type="AlphaFoldDB" id="A0AAW1RGF6"/>
<dbReference type="InterPro" id="IPR029058">
    <property type="entry name" value="AB_hydrolase_fold"/>
</dbReference>
<protein>
    <recommendedName>
        <fullName evidence="2">AB hydrolase-1 domain-containing protein</fullName>
    </recommendedName>
</protein>
<feature type="compositionally biased region" description="Low complexity" evidence="1">
    <location>
        <begin position="230"/>
        <end position="245"/>
    </location>
</feature>
<name>A0AAW1RGF6_9CHLO</name>
<evidence type="ECO:0000313" key="3">
    <source>
        <dbReference type="EMBL" id="KAK9832718.1"/>
    </source>
</evidence>
<evidence type="ECO:0000259" key="2">
    <source>
        <dbReference type="Pfam" id="PF12697"/>
    </source>
</evidence>
<reference evidence="3 4" key="1">
    <citation type="journal article" date="2024" name="Nat. Commun.">
        <title>Phylogenomics reveals the evolutionary origins of lichenization in chlorophyte algae.</title>
        <authorList>
            <person name="Puginier C."/>
            <person name="Libourel C."/>
            <person name="Otte J."/>
            <person name="Skaloud P."/>
            <person name="Haon M."/>
            <person name="Grisel S."/>
            <person name="Petersen M."/>
            <person name="Berrin J.G."/>
            <person name="Delaux P.M."/>
            <person name="Dal Grande F."/>
            <person name="Keller J."/>
        </authorList>
    </citation>
    <scope>NUCLEOTIDE SEQUENCE [LARGE SCALE GENOMIC DNA]</scope>
    <source>
        <strain evidence="3 4">SAG 245.80</strain>
    </source>
</reference>
<dbReference type="Pfam" id="PF12697">
    <property type="entry name" value="Abhydrolase_6"/>
    <property type="match status" value="1"/>
</dbReference>
<organism evidence="3 4">
    <name type="scientific">Elliptochloris bilobata</name>
    <dbReference type="NCBI Taxonomy" id="381761"/>
    <lineage>
        <taxon>Eukaryota</taxon>
        <taxon>Viridiplantae</taxon>
        <taxon>Chlorophyta</taxon>
        <taxon>core chlorophytes</taxon>
        <taxon>Trebouxiophyceae</taxon>
        <taxon>Trebouxiophyceae incertae sedis</taxon>
        <taxon>Elliptochloris clade</taxon>
        <taxon>Elliptochloris</taxon>
    </lineage>
</organism>
<evidence type="ECO:0000256" key="1">
    <source>
        <dbReference type="SAM" id="MobiDB-lite"/>
    </source>
</evidence>
<dbReference type="SUPFAM" id="SSF53474">
    <property type="entry name" value="alpha/beta-Hydrolases"/>
    <property type="match status" value="1"/>
</dbReference>
<comment type="caution">
    <text evidence="3">The sequence shown here is derived from an EMBL/GenBank/DDBJ whole genome shotgun (WGS) entry which is preliminary data.</text>
</comment>
<dbReference type="InterPro" id="IPR000073">
    <property type="entry name" value="AB_hydrolase_1"/>
</dbReference>
<sequence>MAAELAGRFRCLLVDLQGQGASPVGSARGNMLEHHATDCLAVVSALQLAGCLAFGHSSGGLAATIAEARRPGTFAALYLYEAVIFRSGSGKETSQRMEQLALRRRRHFASRETALASFTGKPPFSSFSMDALREYVFHGLRDLPDAGCELACSPESEARVYGDVNAAGAALPEGRIQCPVTIACGVGPPNAPFSAAERAAPGIAQWLPNARCERYEDLEHMGPMQEPSRAVAAPADAAASAALHR</sequence>
<keyword evidence="4" id="KW-1185">Reference proteome</keyword>
<gene>
    <name evidence="3" type="ORF">WJX81_003392</name>
</gene>
<evidence type="ECO:0000313" key="4">
    <source>
        <dbReference type="Proteomes" id="UP001445335"/>
    </source>
</evidence>
<accession>A0AAW1RGF6</accession>
<dbReference type="EMBL" id="JALJOU010000039">
    <property type="protein sequence ID" value="KAK9832718.1"/>
    <property type="molecule type" value="Genomic_DNA"/>
</dbReference>
<dbReference type="Gene3D" id="3.40.50.1820">
    <property type="entry name" value="alpha/beta hydrolase"/>
    <property type="match status" value="1"/>
</dbReference>
<proteinExistence type="predicted"/>
<feature type="region of interest" description="Disordered" evidence="1">
    <location>
        <begin position="226"/>
        <end position="245"/>
    </location>
</feature>
<feature type="domain" description="AB hydrolase-1" evidence="2">
    <location>
        <begin position="2"/>
        <end position="233"/>
    </location>
</feature>
<dbReference type="Proteomes" id="UP001445335">
    <property type="component" value="Unassembled WGS sequence"/>
</dbReference>